<dbReference type="EMBL" id="CM047585">
    <property type="protein sequence ID" value="KAI9910337.1"/>
    <property type="molecule type" value="Genomic_DNA"/>
</dbReference>
<sequence>MKLDFAESHHPMLTGVRGALRRSVLSVVPTRKATTVDVIVMTLYGMLKSGVGSSTSKGSVNNVVVKPGDRTS</sequence>
<organism evidence="1 2">
    <name type="scientific">Peronosclerospora sorghi</name>
    <dbReference type="NCBI Taxonomy" id="230839"/>
    <lineage>
        <taxon>Eukaryota</taxon>
        <taxon>Sar</taxon>
        <taxon>Stramenopiles</taxon>
        <taxon>Oomycota</taxon>
        <taxon>Peronosporomycetes</taxon>
        <taxon>Peronosporales</taxon>
        <taxon>Peronosporaceae</taxon>
        <taxon>Peronosclerospora</taxon>
    </lineage>
</organism>
<dbReference type="Proteomes" id="UP001163321">
    <property type="component" value="Chromosome 6"/>
</dbReference>
<protein>
    <submittedName>
        <fullName evidence="1">Uncharacterized protein</fullName>
    </submittedName>
</protein>
<reference evidence="1 2" key="1">
    <citation type="journal article" date="2022" name="bioRxiv">
        <title>The genome of the oomycete Peronosclerospora sorghi, a cosmopolitan pathogen of maize and sorghum, is inflated with dispersed pseudogenes.</title>
        <authorList>
            <person name="Fletcher K."/>
            <person name="Martin F."/>
            <person name="Isakeit T."/>
            <person name="Cavanaugh K."/>
            <person name="Magill C."/>
            <person name="Michelmore R."/>
        </authorList>
    </citation>
    <scope>NUCLEOTIDE SEQUENCE [LARGE SCALE GENOMIC DNA]</scope>
    <source>
        <strain evidence="1">P6</strain>
    </source>
</reference>
<proteinExistence type="predicted"/>
<evidence type="ECO:0000313" key="1">
    <source>
        <dbReference type="EMBL" id="KAI9910337.1"/>
    </source>
</evidence>
<name>A0ACC0VVN9_9STRA</name>
<keyword evidence="2" id="KW-1185">Reference proteome</keyword>
<evidence type="ECO:0000313" key="2">
    <source>
        <dbReference type="Proteomes" id="UP001163321"/>
    </source>
</evidence>
<gene>
    <name evidence="1" type="ORF">PsorP6_010769</name>
</gene>
<accession>A0ACC0VVN9</accession>
<comment type="caution">
    <text evidence="1">The sequence shown here is derived from an EMBL/GenBank/DDBJ whole genome shotgun (WGS) entry which is preliminary data.</text>
</comment>